<dbReference type="OrthoDB" id="9814708at2"/>
<dbReference type="AlphaFoldDB" id="W9UTR5"/>
<keyword evidence="10" id="KW-1185">Reference proteome</keyword>
<dbReference type="GO" id="GO:0020037">
    <property type="term" value="F:heme binding"/>
    <property type="evidence" value="ECO:0007669"/>
    <property type="project" value="InterPro"/>
</dbReference>
<keyword evidence="2 6" id="KW-0349">Heme</keyword>
<evidence type="ECO:0000259" key="8">
    <source>
        <dbReference type="PROSITE" id="PS51007"/>
    </source>
</evidence>
<comment type="caution">
    <text evidence="9">The sequence shown here is derived from an EMBL/GenBank/DDBJ whole genome shotgun (WGS) entry which is preliminary data.</text>
</comment>
<proteinExistence type="predicted"/>
<dbReference type="SUPFAM" id="SSF46626">
    <property type="entry name" value="Cytochrome c"/>
    <property type="match status" value="1"/>
</dbReference>
<keyword evidence="7" id="KW-0732">Signal</keyword>
<keyword evidence="3 6" id="KW-0479">Metal-binding</keyword>
<keyword evidence="1" id="KW-0813">Transport</keyword>
<evidence type="ECO:0000256" key="2">
    <source>
        <dbReference type="ARBA" id="ARBA00022617"/>
    </source>
</evidence>
<evidence type="ECO:0000256" key="3">
    <source>
        <dbReference type="ARBA" id="ARBA00022723"/>
    </source>
</evidence>
<sequence length="145" mass="14644">MNKFVAKAASALCTLGLGVVLATAVNAAADRDAIIERIKPHGQICVQGDDTCGTPAAAAVAASSSAGRSGADIYNRSCAACHGSGILGAPKFGDGAMTARLNDHGMDGLMANAINGINAMPPKGTCNDCSDDEIQSTIQYMLDND</sequence>
<dbReference type="InterPro" id="IPR009056">
    <property type="entry name" value="Cyt_c-like_dom"/>
</dbReference>
<organism evidence="9 10">
    <name type="scientific">Nitrincola nitratireducens</name>
    <dbReference type="NCBI Taxonomy" id="1229521"/>
    <lineage>
        <taxon>Bacteria</taxon>
        <taxon>Pseudomonadati</taxon>
        <taxon>Pseudomonadota</taxon>
        <taxon>Gammaproteobacteria</taxon>
        <taxon>Oceanospirillales</taxon>
        <taxon>Oceanospirillaceae</taxon>
        <taxon>Nitrincola</taxon>
    </lineage>
</organism>
<reference evidence="10" key="1">
    <citation type="submission" date="2012-11" db="EMBL/GenBank/DDBJ databases">
        <authorList>
            <person name="Singh A."/>
            <person name="Pinnaka A.K."/>
            <person name="Vaidya B."/>
        </authorList>
    </citation>
    <scope>NUCLEOTIDE SEQUENCE [LARGE SCALE GENOMIC DNA]</scope>
    <source>
        <strain evidence="10">AK23</strain>
    </source>
</reference>
<dbReference type="PATRIC" id="fig|1229521.3.peg.2568"/>
<evidence type="ECO:0000256" key="7">
    <source>
        <dbReference type="SAM" id="SignalP"/>
    </source>
</evidence>
<dbReference type="GO" id="GO:0005506">
    <property type="term" value="F:iron ion binding"/>
    <property type="evidence" value="ECO:0007669"/>
    <property type="project" value="InterPro"/>
</dbReference>
<dbReference type="EMBL" id="AONB01000013">
    <property type="protein sequence ID" value="EXJ10474.1"/>
    <property type="molecule type" value="Genomic_DNA"/>
</dbReference>
<dbReference type="RefSeq" id="WP_081763848.1">
    <property type="nucleotide sequence ID" value="NZ_AONB01000013.1"/>
</dbReference>
<feature type="domain" description="Cytochrome c" evidence="8">
    <location>
        <begin position="65"/>
        <end position="145"/>
    </location>
</feature>
<dbReference type="PRINTS" id="PR00607">
    <property type="entry name" value="CYTCHROMECIE"/>
</dbReference>
<dbReference type="PANTHER" id="PTHR40942:SF4">
    <property type="entry name" value="CYTOCHROME C5"/>
    <property type="match status" value="1"/>
</dbReference>
<evidence type="ECO:0000256" key="4">
    <source>
        <dbReference type="ARBA" id="ARBA00022982"/>
    </source>
</evidence>
<name>W9UTR5_9GAMM</name>
<protein>
    <submittedName>
        <fullName evidence="9">Cytochrome c5</fullName>
    </submittedName>
</protein>
<gene>
    <name evidence="9" type="ORF">D791_02538</name>
</gene>
<dbReference type="Proteomes" id="UP000019464">
    <property type="component" value="Unassembled WGS sequence"/>
</dbReference>
<dbReference type="GO" id="GO:0009055">
    <property type="term" value="F:electron transfer activity"/>
    <property type="evidence" value="ECO:0007669"/>
    <property type="project" value="InterPro"/>
</dbReference>
<keyword evidence="4" id="KW-0249">Electron transport</keyword>
<evidence type="ECO:0000256" key="6">
    <source>
        <dbReference type="PROSITE-ProRule" id="PRU00433"/>
    </source>
</evidence>
<feature type="chain" id="PRO_5004930015" evidence="7">
    <location>
        <begin position="25"/>
        <end position="145"/>
    </location>
</feature>
<dbReference type="Pfam" id="PF13442">
    <property type="entry name" value="Cytochrome_CBB3"/>
    <property type="match status" value="1"/>
</dbReference>
<dbReference type="PROSITE" id="PS51007">
    <property type="entry name" value="CYTC"/>
    <property type="match status" value="1"/>
</dbReference>
<keyword evidence="5 6" id="KW-0408">Iron</keyword>
<feature type="signal peptide" evidence="7">
    <location>
        <begin position="1"/>
        <end position="24"/>
    </location>
</feature>
<dbReference type="Gene3D" id="1.10.760.10">
    <property type="entry name" value="Cytochrome c-like domain"/>
    <property type="match status" value="1"/>
</dbReference>
<accession>W9UTR5</accession>
<evidence type="ECO:0000256" key="5">
    <source>
        <dbReference type="ARBA" id="ARBA00023004"/>
    </source>
</evidence>
<evidence type="ECO:0000313" key="10">
    <source>
        <dbReference type="Proteomes" id="UP000019464"/>
    </source>
</evidence>
<reference evidence="9 10" key="2">
    <citation type="journal article" date="2015" name="Syst. Appl. Microbiol.">
        <title>Nitrincola nitratireducens sp. nov. isolated from a haloalkaline crater lake.</title>
        <authorList>
            <person name="Singh A."/>
            <person name="Vaidya B."/>
            <person name="Tanuku N.R."/>
            <person name="Pinnaka A.K."/>
        </authorList>
    </citation>
    <scope>NUCLEOTIDE SEQUENCE [LARGE SCALE GENOMIC DNA]</scope>
    <source>
        <strain evidence="9 10">AK23</strain>
    </source>
</reference>
<dbReference type="PANTHER" id="PTHR40942">
    <property type="match status" value="1"/>
</dbReference>
<dbReference type="InterPro" id="IPR036909">
    <property type="entry name" value="Cyt_c-like_dom_sf"/>
</dbReference>
<dbReference type="InterPro" id="IPR002323">
    <property type="entry name" value="Cyt_CIE"/>
</dbReference>
<evidence type="ECO:0000256" key="1">
    <source>
        <dbReference type="ARBA" id="ARBA00022448"/>
    </source>
</evidence>
<evidence type="ECO:0000313" key="9">
    <source>
        <dbReference type="EMBL" id="EXJ10474.1"/>
    </source>
</evidence>
<dbReference type="STRING" id="1229521.D791_02538"/>